<name>J4DP49_THEOR</name>
<evidence type="ECO:0000313" key="3">
    <source>
        <dbReference type="Proteomes" id="UP000003786"/>
    </source>
</evidence>
<sequence length="47" mass="5424">MDSNRILMKAFMPILHSHIKHQKKSEPFNIPQTKPGTIILTDKGPKR</sequence>
<proteinExistence type="predicted"/>
<evidence type="ECO:0000313" key="2">
    <source>
        <dbReference type="EMBL" id="BAM40089.1"/>
    </source>
</evidence>
<dbReference type="EMBL" id="AP011947">
    <property type="protein sequence ID" value="BAM40089.1"/>
    <property type="molecule type" value="Genomic_DNA"/>
</dbReference>
<dbReference type="Proteomes" id="UP000003786">
    <property type="component" value="Chromosome 2"/>
</dbReference>
<dbReference type="GeneID" id="20714506"/>
<accession>J4DP49</accession>
<dbReference type="KEGG" id="tot:TOT_020000352"/>
<reference evidence="2 3" key="1">
    <citation type="journal article" date="2012" name="MBio">
        <title>Comparative genome analysis of three eukaryotic parasites with differing abilities to transform leukocytes reveals key mediators of Theileria-induced leukocyte transformation.</title>
        <authorList>
            <person name="Hayashida K."/>
            <person name="Hara Y."/>
            <person name="Abe T."/>
            <person name="Yamasaki C."/>
            <person name="Toyoda A."/>
            <person name="Kosuge T."/>
            <person name="Suzuki Y."/>
            <person name="Sato Y."/>
            <person name="Kawashima S."/>
            <person name="Katayama T."/>
            <person name="Wakaguri H."/>
            <person name="Inoue N."/>
            <person name="Homma K."/>
            <person name="Tada-Umezaki M."/>
            <person name="Yagi Y."/>
            <person name="Fujii Y."/>
            <person name="Habara T."/>
            <person name="Kanehisa M."/>
            <person name="Watanabe H."/>
            <person name="Ito K."/>
            <person name="Gojobori T."/>
            <person name="Sugawara H."/>
            <person name="Imanishi T."/>
            <person name="Weir W."/>
            <person name="Gardner M."/>
            <person name="Pain A."/>
            <person name="Shiels B."/>
            <person name="Hattori M."/>
            <person name="Nene V."/>
            <person name="Sugimoto C."/>
        </authorList>
    </citation>
    <scope>NUCLEOTIDE SEQUENCE [LARGE SCALE GENOMIC DNA]</scope>
    <source>
        <strain evidence="2 3">Shintoku</strain>
    </source>
</reference>
<dbReference type="AlphaFoldDB" id="J4DP49"/>
<dbReference type="RefSeq" id="XP_009690390.1">
    <property type="nucleotide sequence ID" value="XM_009692095.1"/>
</dbReference>
<evidence type="ECO:0000256" key="1">
    <source>
        <dbReference type="SAM" id="MobiDB-lite"/>
    </source>
</evidence>
<organism evidence="2 3">
    <name type="scientific">Theileria orientalis strain Shintoku</name>
    <dbReference type="NCBI Taxonomy" id="869250"/>
    <lineage>
        <taxon>Eukaryota</taxon>
        <taxon>Sar</taxon>
        <taxon>Alveolata</taxon>
        <taxon>Apicomplexa</taxon>
        <taxon>Aconoidasida</taxon>
        <taxon>Piroplasmida</taxon>
        <taxon>Theileriidae</taxon>
        <taxon>Theileria</taxon>
    </lineage>
</organism>
<gene>
    <name evidence="2" type="ORF">TOT_020000352</name>
</gene>
<dbReference type="VEuPathDB" id="PiroplasmaDB:TOT_020000352"/>
<feature type="region of interest" description="Disordered" evidence="1">
    <location>
        <begin position="21"/>
        <end position="47"/>
    </location>
</feature>
<keyword evidence="3" id="KW-1185">Reference proteome</keyword>
<protein>
    <submittedName>
        <fullName evidence="2">Uncharacterized protein</fullName>
    </submittedName>
</protein>